<gene>
    <name evidence="1" type="ORF">NPIL_232831</name>
</gene>
<organism evidence="1 2">
    <name type="scientific">Nephila pilipes</name>
    <name type="common">Giant wood spider</name>
    <name type="synonym">Nephila maculata</name>
    <dbReference type="NCBI Taxonomy" id="299642"/>
    <lineage>
        <taxon>Eukaryota</taxon>
        <taxon>Metazoa</taxon>
        <taxon>Ecdysozoa</taxon>
        <taxon>Arthropoda</taxon>
        <taxon>Chelicerata</taxon>
        <taxon>Arachnida</taxon>
        <taxon>Araneae</taxon>
        <taxon>Araneomorphae</taxon>
        <taxon>Entelegynae</taxon>
        <taxon>Araneoidea</taxon>
        <taxon>Nephilidae</taxon>
        <taxon>Nephila</taxon>
    </lineage>
</organism>
<evidence type="ECO:0000313" key="1">
    <source>
        <dbReference type="EMBL" id="GFT98580.1"/>
    </source>
</evidence>
<evidence type="ECO:0000313" key="2">
    <source>
        <dbReference type="Proteomes" id="UP000887013"/>
    </source>
</evidence>
<comment type="caution">
    <text evidence="1">The sequence shown here is derived from an EMBL/GenBank/DDBJ whole genome shotgun (WGS) entry which is preliminary data.</text>
</comment>
<keyword evidence="2" id="KW-1185">Reference proteome</keyword>
<reference evidence="1" key="1">
    <citation type="submission" date="2020-08" db="EMBL/GenBank/DDBJ databases">
        <title>Multicomponent nature underlies the extraordinary mechanical properties of spider dragline silk.</title>
        <authorList>
            <person name="Kono N."/>
            <person name="Nakamura H."/>
            <person name="Mori M."/>
            <person name="Yoshida Y."/>
            <person name="Ohtoshi R."/>
            <person name="Malay A.D."/>
            <person name="Moran D.A.P."/>
            <person name="Tomita M."/>
            <person name="Numata K."/>
            <person name="Arakawa K."/>
        </authorList>
    </citation>
    <scope>NUCLEOTIDE SEQUENCE</scope>
</reference>
<sequence>MCYSLYFSLNCMTLTDAHEDLTPKIEAQWLWMIDQSAIIRMDEDYLFFLRMSSCYESIVSNHIRQRNSRGLLQAPVIRVHLQVVRIRDNG</sequence>
<proteinExistence type="predicted"/>
<accession>A0A8X6PZV3</accession>
<name>A0A8X6PZV3_NEPPI</name>
<dbReference type="Proteomes" id="UP000887013">
    <property type="component" value="Unassembled WGS sequence"/>
</dbReference>
<dbReference type="EMBL" id="BMAW01075796">
    <property type="protein sequence ID" value="GFT98580.1"/>
    <property type="molecule type" value="Genomic_DNA"/>
</dbReference>
<dbReference type="AlphaFoldDB" id="A0A8X6PZV3"/>
<protein>
    <submittedName>
        <fullName evidence="1">Uncharacterized protein</fullName>
    </submittedName>
</protein>